<evidence type="ECO:0000256" key="4">
    <source>
        <dbReference type="ARBA" id="ARBA00022722"/>
    </source>
</evidence>
<dbReference type="EMBL" id="JACIUZ010000039">
    <property type="protein sequence ID" value="MBB1063270.1"/>
    <property type="molecule type" value="Genomic_DNA"/>
</dbReference>
<dbReference type="FunFam" id="3.30.420.10:FF:000045">
    <property type="entry name" value="3'-5' exonuclease DinG"/>
    <property type="match status" value="1"/>
</dbReference>
<dbReference type="Gene3D" id="3.30.420.10">
    <property type="entry name" value="Ribonuclease H-like superfamily/Ribonuclease H"/>
    <property type="match status" value="1"/>
</dbReference>
<dbReference type="GO" id="GO:0005829">
    <property type="term" value="C:cytosol"/>
    <property type="evidence" value="ECO:0007669"/>
    <property type="project" value="TreeGrafter"/>
</dbReference>
<dbReference type="GO" id="GO:0008408">
    <property type="term" value="F:3'-5' exonuclease activity"/>
    <property type="evidence" value="ECO:0007669"/>
    <property type="project" value="TreeGrafter"/>
</dbReference>
<dbReference type="Pfam" id="PF00929">
    <property type="entry name" value="RNase_T"/>
    <property type="match status" value="1"/>
</dbReference>
<keyword evidence="6" id="KW-0239">DNA-directed DNA polymerase</keyword>
<evidence type="ECO:0000313" key="12">
    <source>
        <dbReference type="Proteomes" id="UP000544052"/>
    </source>
</evidence>
<evidence type="ECO:0000256" key="3">
    <source>
        <dbReference type="ARBA" id="ARBA00022705"/>
    </source>
</evidence>
<organism evidence="10 11">
    <name type="scientific">Limosilactobacillus fastidiosus</name>
    <dbReference type="NCBI Taxonomy" id="2759855"/>
    <lineage>
        <taxon>Bacteria</taxon>
        <taxon>Bacillati</taxon>
        <taxon>Bacillota</taxon>
        <taxon>Bacilli</taxon>
        <taxon>Lactobacillales</taxon>
        <taxon>Lactobacillaceae</taxon>
        <taxon>Limosilactobacillus</taxon>
    </lineage>
</organism>
<dbReference type="GO" id="GO:0003887">
    <property type="term" value="F:DNA-directed DNA polymerase activity"/>
    <property type="evidence" value="ECO:0007669"/>
    <property type="project" value="UniProtKB-KW"/>
</dbReference>
<accession>A0A7W3TZX8</accession>
<keyword evidence="5 10" id="KW-0378">Hydrolase</keyword>
<keyword evidence="2" id="KW-0548">Nucleotidyltransferase</keyword>
<dbReference type="Proteomes" id="UP000544052">
    <property type="component" value="Unassembled WGS sequence"/>
</dbReference>
<dbReference type="PANTHER" id="PTHR30231">
    <property type="entry name" value="DNA POLYMERASE III SUBUNIT EPSILON"/>
    <property type="match status" value="1"/>
</dbReference>
<dbReference type="SUPFAM" id="SSF53098">
    <property type="entry name" value="Ribonuclease H-like"/>
    <property type="match status" value="1"/>
</dbReference>
<dbReference type="InterPro" id="IPR036397">
    <property type="entry name" value="RNaseH_sf"/>
</dbReference>
<evidence type="ECO:0000259" key="8">
    <source>
        <dbReference type="SMART" id="SM00479"/>
    </source>
</evidence>
<keyword evidence="12" id="KW-1185">Reference proteome</keyword>
<keyword evidence="4" id="KW-0540">Nuclease</keyword>
<comment type="caution">
    <text evidence="10">The sequence shown here is derived from an EMBL/GenBank/DDBJ whole genome shotgun (WGS) entry which is preliminary data.</text>
</comment>
<dbReference type="GO" id="GO:0006260">
    <property type="term" value="P:DNA replication"/>
    <property type="evidence" value="ECO:0007669"/>
    <property type="project" value="UniProtKB-KW"/>
</dbReference>
<protein>
    <recommendedName>
        <fullName evidence="7">DNA polymerase III polC-type</fullName>
    </recommendedName>
</protein>
<evidence type="ECO:0000256" key="5">
    <source>
        <dbReference type="ARBA" id="ARBA00022839"/>
    </source>
</evidence>
<sequence length="178" mass="20502">MNFIAMDFETASGKRSSACSLALTIVRNNQITDEFYTLINPQTEFFWRNVQIHGIHEKDVQDAPLFPEVWQHIKQFYQPEQLVIAHNNSFDNSVLKNTLLHYGIQPPTYQTLDTVKSSRQLIPGLSNYKLNTVCNALQIDLHHHHNALDDAQACANILLYEATHFGADKLRPFINFYN</sequence>
<keyword evidence="1" id="KW-0808">Transferase</keyword>
<dbReference type="PANTHER" id="PTHR30231:SF42">
    <property type="entry name" value="EXONUCLEASE"/>
    <property type="match status" value="1"/>
</dbReference>
<name>A0A7W3TZX8_9LACO</name>
<evidence type="ECO:0000256" key="1">
    <source>
        <dbReference type="ARBA" id="ARBA00022679"/>
    </source>
</evidence>
<evidence type="ECO:0000256" key="6">
    <source>
        <dbReference type="ARBA" id="ARBA00022932"/>
    </source>
</evidence>
<keyword evidence="3" id="KW-0235">DNA replication</keyword>
<evidence type="ECO:0000256" key="7">
    <source>
        <dbReference type="ARBA" id="ARBA00070925"/>
    </source>
</evidence>
<dbReference type="RefSeq" id="WP_182580975.1">
    <property type="nucleotide sequence ID" value="NZ_JACIUY010000050.1"/>
</dbReference>
<evidence type="ECO:0000256" key="2">
    <source>
        <dbReference type="ARBA" id="ARBA00022695"/>
    </source>
</evidence>
<evidence type="ECO:0000313" key="9">
    <source>
        <dbReference type="EMBL" id="MBB1063270.1"/>
    </source>
</evidence>
<dbReference type="Proteomes" id="UP000518255">
    <property type="component" value="Unassembled WGS sequence"/>
</dbReference>
<proteinExistence type="predicted"/>
<evidence type="ECO:0000313" key="10">
    <source>
        <dbReference type="EMBL" id="MBB1086090.1"/>
    </source>
</evidence>
<dbReference type="SMART" id="SM00479">
    <property type="entry name" value="EXOIII"/>
    <property type="match status" value="1"/>
</dbReference>
<dbReference type="EMBL" id="JACIUY010000050">
    <property type="protein sequence ID" value="MBB1086090.1"/>
    <property type="molecule type" value="Genomic_DNA"/>
</dbReference>
<dbReference type="AlphaFoldDB" id="A0A7W3TZX8"/>
<feature type="domain" description="Exonuclease" evidence="8">
    <location>
        <begin position="2"/>
        <end position="167"/>
    </location>
</feature>
<keyword evidence="5 10" id="KW-0269">Exonuclease</keyword>
<dbReference type="GO" id="GO:0003676">
    <property type="term" value="F:nucleic acid binding"/>
    <property type="evidence" value="ECO:0007669"/>
    <property type="project" value="InterPro"/>
</dbReference>
<dbReference type="InterPro" id="IPR012337">
    <property type="entry name" value="RNaseH-like_sf"/>
</dbReference>
<evidence type="ECO:0000313" key="11">
    <source>
        <dbReference type="Proteomes" id="UP000518255"/>
    </source>
</evidence>
<dbReference type="InterPro" id="IPR013520">
    <property type="entry name" value="Ribonucl_H"/>
</dbReference>
<dbReference type="CDD" id="cd06130">
    <property type="entry name" value="DNA_pol_III_epsilon_like"/>
    <property type="match status" value="1"/>
</dbReference>
<reference evidence="11 12" key="1">
    <citation type="submission" date="2020-07" db="EMBL/GenBank/DDBJ databases">
        <title>Description of Limosilactobacillus balticus sp. nov., Limosilactobacillus agrestis sp. nov., Limosilactobacillus albertensis sp. nov., Limosilactobacillus rudii sp. nov., Limosilactobacillus fastidiosus sp. nov., five novel Limosilactobacillus species isolated from the vertebrate gastrointestinal tract, and proposal of 6 subspecies of Limosilactobacillus reuteri adapted to the gastrointestinal tract of specific vertebrate hosts.</title>
        <authorList>
            <person name="Li F."/>
            <person name="Cheng C."/>
            <person name="Zheng J."/>
            <person name="Quevedo R.M."/>
            <person name="Li J."/>
            <person name="Roos S."/>
            <person name="Gaenzle M.G."/>
            <person name="Walter J."/>
        </authorList>
    </citation>
    <scope>NUCLEOTIDE SEQUENCE [LARGE SCALE GENOMIC DNA]</scope>
    <source>
        <strain evidence="10 11">WF-MA3-C</strain>
        <strain evidence="9 12">WF-MO7-1</strain>
    </source>
</reference>
<gene>
    <name evidence="10" type="ORF">H5R63_04695</name>
    <name evidence="9" type="ORF">H5R64_05770</name>
</gene>